<gene>
    <name evidence="1" type="ORF">DSO57_1015059</name>
</gene>
<dbReference type="EMBL" id="QTSX02005029">
    <property type="protein sequence ID" value="KAJ9062015.1"/>
    <property type="molecule type" value="Genomic_DNA"/>
</dbReference>
<keyword evidence="2" id="KW-1185">Reference proteome</keyword>
<name>A0ACC2SIA4_9FUNG</name>
<organism evidence="1 2">
    <name type="scientific">Entomophthora muscae</name>
    <dbReference type="NCBI Taxonomy" id="34485"/>
    <lineage>
        <taxon>Eukaryota</taxon>
        <taxon>Fungi</taxon>
        <taxon>Fungi incertae sedis</taxon>
        <taxon>Zoopagomycota</taxon>
        <taxon>Entomophthoromycotina</taxon>
        <taxon>Entomophthoromycetes</taxon>
        <taxon>Entomophthorales</taxon>
        <taxon>Entomophthoraceae</taxon>
        <taxon>Entomophthora</taxon>
    </lineage>
</organism>
<reference evidence="1" key="1">
    <citation type="submission" date="2022-04" db="EMBL/GenBank/DDBJ databases">
        <title>Genome of the entomopathogenic fungus Entomophthora muscae.</title>
        <authorList>
            <person name="Elya C."/>
            <person name="Lovett B.R."/>
            <person name="Lee E."/>
            <person name="Macias A.M."/>
            <person name="Hajek A.E."/>
            <person name="De Bivort B.L."/>
            <person name="Kasson M.T."/>
            <person name="De Fine Licht H.H."/>
            <person name="Stajich J.E."/>
        </authorList>
    </citation>
    <scope>NUCLEOTIDE SEQUENCE</scope>
    <source>
        <strain evidence="1">Berkeley</strain>
    </source>
</reference>
<comment type="caution">
    <text evidence="1">The sequence shown here is derived from an EMBL/GenBank/DDBJ whole genome shotgun (WGS) entry which is preliminary data.</text>
</comment>
<proteinExistence type="predicted"/>
<protein>
    <submittedName>
        <fullName evidence="1">Uncharacterized protein</fullName>
    </submittedName>
</protein>
<accession>A0ACC2SIA4</accession>
<sequence>MHFFRDLIQYSFPKTHKIIADDSTVAHGAAQLHNGKFKTINEKSFHTFSIVVNSDTFHVLLLKGVQLPTLEIKKFCLPHNLQNLNISVESDDHQILLCKPMDISAKRNMREFIFGIKLRIDINGLVNFNFYTLDPILFLPFEHSTLNHFEIIDIQPNVLTILERLQLDQARNDIHDYKTFIVNLRLFIINEEKKGRNRSKLISLHNVAVSWL</sequence>
<evidence type="ECO:0000313" key="1">
    <source>
        <dbReference type="EMBL" id="KAJ9062015.1"/>
    </source>
</evidence>
<dbReference type="Proteomes" id="UP001165960">
    <property type="component" value="Unassembled WGS sequence"/>
</dbReference>
<evidence type="ECO:0000313" key="2">
    <source>
        <dbReference type="Proteomes" id="UP001165960"/>
    </source>
</evidence>